<accession>A0ABX6IQP1</accession>
<dbReference type="PANTHER" id="PTHR21327">
    <property type="entry name" value="GTP CYCLOHYDROLASE II-RELATED"/>
    <property type="match status" value="1"/>
</dbReference>
<dbReference type="InterPro" id="IPR000422">
    <property type="entry name" value="DHBP_synthase_RibB"/>
</dbReference>
<dbReference type="EC" id="4.1.99.12" evidence="3"/>
<keyword evidence="4" id="KW-0686">Riboflavin biosynthesis</keyword>
<sequence>MNGHLAHRPHGAVPATTIPATTIPATTIPNAASRPDSPRTCTVAEAVRSIRRGGFVLIHDDPAGPFDVVGAADRLTTHQAALLIRHSSGFVQVAFRDARGDRLRIPPIAPTTDRMASQQCVGVDAAVGIGTGISAADRARTIRLLGAIDSTPDDFTRPGHVMPIRVAAGKHADDAAAAALNLAERAGSVAAVYATLVTATGTGLPDLTDAAVFAAQHDIPVLHRHSLLPNPGLTVSEGTL</sequence>
<keyword evidence="8" id="KW-1185">Reference proteome</keyword>
<feature type="region of interest" description="Disordered" evidence="6">
    <location>
        <begin position="1"/>
        <end position="38"/>
    </location>
</feature>
<evidence type="ECO:0000256" key="4">
    <source>
        <dbReference type="ARBA" id="ARBA00022619"/>
    </source>
</evidence>
<evidence type="ECO:0000256" key="6">
    <source>
        <dbReference type="SAM" id="MobiDB-lite"/>
    </source>
</evidence>
<evidence type="ECO:0000313" key="8">
    <source>
        <dbReference type="Proteomes" id="UP001059836"/>
    </source>
</evidence>
<dbReference type="Pfam" id="PF00926">
    <property type="entry name" value="DHBP_synthase"/>
    <property type="match status" value="1"/>
</dbReference>
<dbReference type="EMBL" id="CP045809">
    <property type="protein sequence ID" value="QHN37331.1"/>
    <property type="molecule type" value="Genomic_DNA"/>
</dbReference>
<feature type="compositionally biased region" description="Basic residues" evidence="6">
    <location>
        <begin position="1"/>
        <end position="10"/>
    </location>
</feature>
<dbReference type="PANTHER" id="PTHR21327:SF18">
    <property type="entry name" value="3,4-DIHYDROXY-2-BUTANONE 4-PHOSPHATE SYNTHASE"/>
    <property type="match status" value="1"/>
</dbReference>
<dbReference type="Proteomes" id="UP001059836">
    <property type="component" value="Chromosome"/>
</dbReference>
<organism evidence="7 8">
    <name type="scientific">Gordonia pseudamarae</name>
    <dbReference type="NCBI Taxonomy" id="2831662"/>
    <lineage>
        <taxon>Bacteria</taxon>
        <taxon>Bacillati</taxon>
        <taxon>Actinomycetota</taxon>
        <taxon>Actinomycetes</taxon>
        <taxon>Mycobacteriales</taxon>
        <taxon>Gordoniaceae</taxon>
        <taxon>Gordonia</taxon>
    </lineage>
</organism>
<gene>
    <name evidence="7" type="ORF">GII31_04250</name>
</gene>
<evidence type="ECO:0000313" key="7">
    <source>
        <dbReference type="EMBL" id="QHN37331.1"/>
    </source>
</evidence>
<feature type="compositionally biased region" description="Low complexity" evidence="6">
    <location>
        <begin position="12"/>
        <end position="32"/>
    </location>
</feature>
<proteinExistence type="predicted"/>
<evidence type="ECO:0000256" key="1">
    <source>
        <dbReference type="ARBA" id="ARBA00002284"/>
    </source>
</evidence>
<dbReference type="SUPFAM" id="SSF55821">
    <property type="entry name" value="YrdC/RibB"/>
    <property type="match status" value="1"/>
</dbReference>
<protein>
    <recommendedName>
        <fullName evidence="3">3,4-dihydroxy-2-butanone-4-phosphate synthase</fullName>
        <ecNumber evidence="3">4.1.99.12</ecNumber>
    </recommendedName>
</protein>
<keyword evidence="5" id="KW-0479">Metal-binding</keyword>
<comment type="function">
    <text evidence="1">Catalyzes the conversion of D-ribulose 5-phosphate to formate and 3,4-dihydroxy-2-butanone 4-phosphate.</text>
</comment>
<name>A0ABX6IQP1_9ACTN</name>
<evidence type="ECO:0000256" key="3">
    <source>
        <dbReference type="ARBA" id="ARBA00012153"/>
    </source>
</evidence>
<comment type="pathway">
    <text evidence="2">Cofactor biosynthesis; riboflavin biosynthesis; 2-hydroxy-3-oxobutyl phosphate from D-ribulose 5-phosphate: step 1/1.</text>
</comment>
<dbReference type="Gene3D" id="3.90.870.10">
    <property type="entry name" value="DHBP synthase"/>
    <property type="match status" value="1"/>
</dbReference>
<reference evidence="7" key="1">
    <citation type="journal article" date="2021" name="Nat. Microbiol.">
        <title>Cocultivation of an ultrasmall environmental parasitic bacterium with lytic ability against bacteria associated with wastewater foams.</title>
        <authorList>
            <person name="Batinovic S."/>
            <person name="Rose J.J.A."/>
            <person name="Ratcliffe J."/>
            <person name="Seviour R.J."/>
            <person name="Petrovski S."/>
        </authorList>
    </citation>
    <scope>NUCLEOTIDE SEQUENCE</scope>
    <source>
        <strain evidence="7">CON9</strain>
    </source>
</reference>
<evidence type="ECO:0000256" key="2">
    <source>
        <dbReference type="ARBA" id="ARBA00004904"/>
    </source>
</evidence>
<evidence type="ECO:0000256" key="5">
    <source>
        <dbReference type="ARBA" id="ARBA00022723"/>
    </source>
</evidence>
<dbReference type="InterPro" id="IPR017945">
    <property type="entry name" value="DHBP_synth_RibB-like_a/b_dom"/>
</dbReference>